<feature type="chain" id="PRO_5045982458" description="DUF547 domain-containing protein" evidence="1">
    <location>
        <begin position="25"/>
        <end position="255"/>
    </location>
</feature>
<evidence type="ECO:0000259" key="2">
    <source>
        <dbReference type="Pfam" id="PF04784"/>
    </source>
</evidence>
<organism evidence="3 4">
    <name type="scientific">Algivirga pacifica</name>
    <dbReference type="NCBI Taxonomy" id="1162670"/>
    <lineage>
        <taxon>Bacteria</taxon>
        <taxon>Pseudomonadati</taxon>
        <taxon>Bacteroidota</taxon>
        <taxon>Cytophagia</taxon>
        <taxon>Cytophagales</taxon>
        <taxon>Flammeovirgaceae</taxon>
        <taxon>Algivirga</taxon>
    </lineage>
</organism>
<reference evidence="4" key="1">
    <citation type="journal article" date="2019" name="Int. J. Syst. Evol. Microbiol.">
        <title>The Global Catalogue of Microorganisms (GCM) 10K type strain sequencing project: providing services to taxonomists for standard genome sequencing and annotation.</title>
        <authorList>
            <consortium name="The Broad Institute Genomics Platform"/>
            <consortium name="The Broad Institute Genome Sequencing Center for Infectious Disease"/>
            <person name="Wu L."/>
            <person name="Ma J."/>
        </authorList>
    </citation>
    <scope>NUCLEOTIDE SEQUENCE [LARGE SCALE GENOMIC DNA]</scope>
    <source>
        <strain evidence="4">JCM 18326</strain>
    </source>
</reference>
<feature type="signal peptide" evidence="1">
    <location>
        <begin position="1"/>
        <end position="24"/>
    </location>
</feature>
<keyword evidence="1" id="KW-0732">Signal</keyword>
<dbReference type="Proteomes" id="UP001500298">
    <property type="component" value="Unassembled WGS sequence"/>
</dbReference>
<dbReference type="PANTHER" id="PTHR46361">
    <property type="entry name" value="ELECTRON CARRIER/ PROTEIN DISULFIDE OXIDOREDUCTASE"/>
    <property type="match status" value="1"/>
</dbReference>
<dbReference type="InterPro" id="IPR006869">
    <property type="entry name" value="DUF547"/>
</dbReference>
<evidence type="ECO:0000313" key="3">
    <source>
        <dbReference type="EMBL" id="GAA4831464.1"/>
    </source>
</evidence>
<name>A0ABP9D7I1_9BACT</name>
<evidence type="ECO:0000256" key="1">
    <source>
        <dbReference type="SAM" id="SignalP"/>
    </source>
</evidence>
<sequence>MNIQKFIPLLSIIFTFFFSTCSGAVGSYPTSTPVDHSSWSRLLQKHVQENGRINYEGFKEDEQAFQEYLDLLRENHPNPETWNEAEQLAYWLNAYNAFTIELILKNYPLKSIKDINTVNIPFVHSPWTIKFIEIQGKKYSLDNIEHDFLRKEFEEPRIHFAIVCASISCPNLRREAYTAQQINQQLQEEAIAFINDPSKNKIGKNEVQLSKVFSWFKGDFTKNGSLINFINQYSKIKIEEGAEIDYLDYNWALNE</sequence>
<dbReference type="PANTHER" id="PTHR46361:SF3">
    <property type="entry name" value="ELECTRON CARRIER_ PROTEIN DISULFIDE OXIDOREDUCTASE"/>
    <property type="match status" value="1"/>
</dbReference>
<evidence type="ECO:0000313" key="4">
    <source>
        <dbReference type="Proteomes" id="UP001500298"/>
    </source>
</evidence>
<dbReference type="RefSeq" id="WP_345370750.1">
    <property type="nucleotide sequence ID" value="NZ_BAABJX010000024.1"/>
</dbReference>
<gene>
    <name evidence="3" type="ORF">GCM10023331_15900</name>
</gene>
<dbReference type="Pfam" id="PF04784">
    <property type="entry name" value="DUF547"/>
    <property type="match status" value="1"/>
</dbReference>
<keyword evidence="4" id="KW-1185">Reference proteome</keyword>
<comment type="caution">
    <text evidence="3">The sequence shown here is derived from an EMBL/GenBank/DDBJ whole genome shotgun (WGS) entry which is preliminary data.</text>
</comment>
<dbReference type="EMBL" id="BAABJX010000024">
    <property type="protein sequence ID" value="GAA4831464.1"/>
    <property type="molecule type" value="Genomic_DNA"/>
</dbReference>
<accession>A0ABP9D7I1</accession>
<proteinExistence type="predicted"/>
<protein>
    <recommendedName>
        <fullName evidence="2">DUF547 domain-containing protein</fullName>
    </recommendedName>
</protein>
<feature type="domain" description="DUF547" evidence="2">
    <location>
        <begin position="80"/>
        <end position="194"/>
    </location>
</feature>